<evidence type="ECO:0000256" key="1">
    <source>
        <dbReference type="SAM" id="MobiDB-lite"/>
    </source>
</evidence>
<name>A0AAW0F378_9TRYP</name>
<proteinExistence type="predicted"/>
<gene>
    <name evidence="2" type="ORF">NESM_000035000</name>
</gene>
<dbReference type="Proteomes" id="UP001430356">
    <property type="component" value="Unassembled WGS sequence"/>
</dbReference>
<sequence length="122" mass="12482">MSTTTTTAAKTERSPSQESADSLDSIASLPVIKGARTEDAAAATTHRRPHSSAATSSAAMPTAVEEVVPLAALVAANMDRNEEASFGLLKEPGPPSSDIRRVTVEGEGAPAIPTDLLQLLSG</sequence>
<evidence type="ECO:0000313" key="3">
    <source>
        <dbReference type="Proteomes" id="UP001430356"/>
    </source>
</evidence>
<accession>A0AAW0F378</accession>
<protein>
    <submittedName>
        <fullName evidence="2">Uncharacterized protein</fullName>
    </submittedName>
</protein>
<comment type="caution">
    <text evidence="2">The sequence shown here is derived from an EMBL/GenBank/DDBJ whole genome shotgun (WGS) entry which is preliminary data.</text>
</comment>
<evidence type="ECO:0000313" key="2">
    <source>
        <dbReference type="EMBL" id="KAK7199871.1"/>
    </source>
</evidence>
<organism evidence="2 3">
    <name type="scientific">Novymonas esmeraldas</name>
    <dbReference type="NCBI Taxonomy" id="1808958"/>
    <lineage>
        <taxon>Eukaryota</taxon>
        <taxon>Discoba</taxon>
        <taxon>Euglenozoa</taxon>
        <taxon>Kinetoplastea</taxon>
        <taxon>Metakinetoplastina</taxon>
        <taxon>Trypanosomatida</taxon>
        <taxon>Trypanosomatidae</taxon>
        <taxon>Novymonas</taxon>
    </lineage>
</organism>
<dbReference type="EMBL" id="JAECZO010000002">
    <property type="protein sequence ID" value="KAK7199871.1"/>
    <property type="molecule type" value="Genomic_DNA"/>
</dbReference>
<feature type="compositionally biased region" description="Low complexity" evidence="1">
    <location>
        <begin position="51"/>
        <end position="61"/>
    </location>
</feature>
<feature type="region of interest" description="Disordered" evidence="1">
    <location>
        <begin position="1"/>
        <end position="61"/>
    </location>
</feature>
<reference evidence="2 3" key="1">
    <citation type="journal article" date="2021" name="MBio">
        <title>A New Model Trypanosomatid, Novymonas esmeraldas: Genomic Perception of Its 'Candidatus Pandoraea novymonadis' Endosymbiont.</title>
        <authorList>
            <person name="Zakharova A."/>
            <person name="Saura A."/>
            <person name="Butenko A."/>
            <person name="Podesvova L."/>
            <person name="Warmusova S."/>
            <person name="Kostygov A.Y."/>
            <person name="Nenarokova A."/>
            <person name="Lukes J."/>
            <person name="Opperdoes F.R."/>
            <person name="Yurchenko V."/>
        </authorList>
    </citation>
    <scope>NUCLEOTIDE SEQUENCE [LARGE SCALE GENOMIC DNA]</scope>
    <source>
        <strain evidence="2 3">E262AT.01</strain>
    </source>
</reference>
<keyword evidence="3" id="KW-1185">Reference proteome</keyword>
<dbReference type="AlphaFoldDB" id="A0AAW0F378"/>